<dbReference type="InterPro" id="IPR006015">
    <property type="entry name" value="Universal_stress_UspA"/>
</dbReference>
<gene>
    <name evidence="1" type="ORF">OFUS_LOCUS7491</name>
</gene>
<dbReference type="InterPro" id="IPR014729">
    <property type="entry name" value="Rossmann-like_a/b/a_fold"/>
</dbReference>
<organism evidence="1 2">
    <name type="scientific">Owenia fusiformis</name>
    <name type="common">Polychaete worm</name>
    <dbReference type="NCBI Taxonomy" id="6347"/>
    <lineage>
        <taxon>Eukaryota</taxon>
        <taxon>Metazoa</taxon>
        <taxon>Spiralia</taxon>
        <taxon>Lophotrochozoa</taxon>
        <taxon>Annelida</taxon>
        <taxon>Polychaeta</taxon>
        <taxon>Sedentaria</taxon>
        <taxon>Canalipalpata</taxon>
        <taxon>Sabellida</taxon>
        <taxon>Oweniida</taxon>
        <taxon>Oweniidae</taxon>
        <taxon>Owenia</taxon>
    </lineage>
</organism>
<dbReference type="EMBL" id="CAIIXF020000004">
    <property type="protein sequence ID" value="CAH1780853.1"/>
    <property type="molecule type" value="Genomic_DNA"/>
</dbReference>
<dbReference type="InterPro" id="IPR006016">
    <property type="entry name" value="UspA"/>
</dbReference>
<dbReference type="PANTHER" id="PTHR46989">
    <property type="entry name" value="USP DOMAIN-CONTAINING PROTEIN"/>
    <property type="match status" value="1"/>
</dbReference>
<dbReference type="SUPFAM" id="SSF52402">
    <property type="entry name" value="Adenine nucleotide alpha hydrolases-like"/>
    <property type="match status" value="1"/>
</dbReference>
<comment type="caution">
    <text evidence="1">The sequence shown here is derived from an EMBL/GenBank/DDBJ whole genome shotgun (WGS) entry which is preliminary data.</text>
</comment>
<dbReference type="AlphaFoldDB" id="A0A8J1U9V9"/>
<keyword evidence="2" id="KW-1185">Reference proteome</keyword>
<dbReference type="Pfam" id="PF00582">
    <property type="entry name" value="Usp"/>
    <property type="match status" value="1"/>
</dbReference>
<dbReference type="OrthoDB" id="843225at2759"/>
<dbReference type="PANTHER" id="PTHR46989:SF3">
    <property type="entry name" value="USPA DOMAIN-CONTAINING PROTEIN"/>
    <property type="match status" value="1"/>
</dbReference>
<dbReference type="PRINTS" id="PR01438">
    <property type="entry name" value="UNVRSLSTRESS"/>
</dbReference>
<accession>A0A8J1U9V9</accession>
<dbReference type="Proteomes" id="UP000749559">
    <property type="component" value="Unassembled WGS sequence"/>
</dbReference>
<dbReference type="Gene3D" id="3.40.50.620">
    <property type="entry name" value="HUPs"/>
    <property type="match status" value="1"/>
</dbReference>
<evidence type="ECO:0000313" key="1">
    <source>
        <dbReference type="EMBL" id="CAH1780853.1"/>
    </source>
</evidence>
<protein>
    <submittedName>
        <fullName evidence="1">Uncharacterized protein</fullName>
    </submittedName>
</protein>
<reference evidence="1" key="1">
    <citation type="submission" date="2022-03" db="EMBL/GenBank/DDBJ databases">
        <authorList>
            <person name="Martin C."/>
        </authorList>
    </citation>
    <scope>NUCLEOTIDE SEQUENCE</scope>
</reference>
<proteinExistence type="predicted"/>
<name>A0A8J1U9V9_OWEFU</name>
<dbReference type="CDD" id="cd23659">
    <property type="entry name" value="USP_At3g01520-like"/>
    <property type="match status" value="1"/>
</dbReference>
<evidence type="ECO:0000313" key="2">
    <source>
        <dbReference type="Proteomes" id="UP000749559"/>
    </source>
</evidence>
<sequence>MASGVSSEPLVVIIPVDGSTHSEHAFDWYNTYLHKSGNKVVILHVYDAKIPTSQSHLETLNGIIAQDQTHVKVITDKYKKKMKDAKKSGEVNSVKGSPGEVIIKQAKEKNASMIVMSSRGMGSLRRTILGSVSDYVIHHSDVPVMVVPKK</sequence>